<feature type="compositionally biased region" description="Basic and acidic residues" evidence="1">
    <location>
        <begin position="7"/>
        <end position="16"/>
    </location>
</feature>
<protein>
    <submittedName>
        <fullName evidence="2">Uncharacterized protein</fullName>
    </submittedName>
</protein>
<feature type="compositionally biased region" description="Basic and acidic residues" evidence="1">
    <location>
        <begin position="94"/>
        <end position="119"/>
    </location>
</feature>
<evidence type="ECO:0000313" key="2">
    <source>
        <dbReference type="EMBL" id="JAD94939.1"/>
    </source>
</evidence>
<reference evidence="2" key="2">
    <citation type="journal article" date="2015" name="Data Brief">
        <title>Shoot transcriptome of the giant reed, Arundo donax.</title>
        <authorList>
            <person name="Barrero R.A."/>
            <person name="Guerrero F.D."/>
            <person name="Moolhuijzen P."/>
            <person name="Goolsby J.A."/>
            <person name="Tidwell J."/>
            <person name="Bellgard S.E."/>
            <person name="Bellgard M.I."/>
        </authorList>
    </citation>
    <scope>NUCLEOTIDE SEQUENCE</scope>
    <source>
        <tissue evidence="2">Shoot tissue taken approximately 20 cm above the soil surface</tissue>
    </source>
</reference>
<feature type="compositionally biased region" description="Low complexity" evidence="1">
    <location>
        <begin position="38"/>
        <end position="69"/>
    </location>
</feature>
<reference evidence="2" key="1">
    <citation type="submission" date="2014-09" db="EMBL/GenBank/DDBJ databases">
        <authorList>
            <person name="Magalhaes I.L.F."/>
            <person name="Oliveira U."/>
            <person name="Santos F.R."/>
            <person name="Vidigal T.H.D.A."/>
            <person name="Brescovit A.D."/>
            <person name="Santos A.J."/>
        </authorList>
    </citation>
    <scope>NUCLEOTIDE SEQUENCE</scope>
    <source>
        <tissue evidence="2">Shoot tissue taken approximately 20 cm above the soil surface</tissue>
    </source>
</reference>
<accession>A0A0A9E2A1</accession>
<organism evidence="2">
    <name type="scientific">Arundo donax</name>
    <name type="common">Giant reed</name>
    <name type="synonym">Donax arundinaceus</name>
    <dbReference type="NCBI Taxonomy" id="35708"/>
    <lineage>
        <taxon>Eukaryota</taxon>
        <taxon>Viridiplantae</taxon>
        <taxon>Streptophyta</taxon>
        <taxon>Embryophyta</taxon>
        <taxon>Tracheophyta</taxon>
        <taxon>Spermatophyta</taxon>
        <taxon>Magnoliopsida</taxon>
        <taxon>Liliopsida</taxon>
        <taxon>Poales</taxon>
        <taxon>Poaceae</taxon>
        <taxon>PACMAD clade</taxon>
        <taxon>Arundinoideae</taxon>
        <taxon>Arundineae</taxon>
        <taxon>Arundo</taxon>
    </lineage>
</organism>
<name>A0A0A9E2A1_ARUDO</name>
<sequence length="119" mass="13030">MLCFHRNPHEPLESRLESTQPRRSQAKAPSRARRGAGPRRPCTQPAAAAPIQGPARDSPAAAAAAGLRVIARRNPPRAPPLAARRTGPPRRSHASRDQPARRLGRRPLERIEAGRRPDD</sequence>
<evidence type="ECO:0000256" key="1">
    <source>
        <dbReference type="SAM" id="MobiDB-lite"/>
    </source>
</evidence>
<proteinExistence type="predicted"/>
<dbReference type="EMBL" id="GBRH01202956">
    <property type="protein sequence ID" value="JAD94939.1"/>
    <property type="molecule type" value="Transcribed_RNA"/>
</dbReference>
<dbReference type="AlphaFoldDB" id="A0A0A9E2A1"/>
<feature type="region of interest" description="Disordered" evidence="1">
    <location>
        <begin position="1"/>
        <end position="119"/>
    </location>
</feature>